<dbReference type="Proteomes" id="UP001281447">
    <property type="component" value="Unassembled WGS sequence"/>
</dbReference>
<dbReference type="InterPro" id="IPR043146">
    <property type="entry name" value="Penicillin_amidase_N_B-knob"/>
</dbReference>
<reference evidence="6 7" key="1">
    <citation type="submission" date="2023-10" db="EMBL/GenBank/DDBJ databases">
        <title>Virgibacillus halophilus 5B73C genome.</title>
        <authorList>
            <person name="Miliotis G."/>
            <person name="Sengupta P."/>
            <person name="Hameed A."/>
            <person name="Chuvochina M."/>
            <person name="Mcdonagh F."/>
            <person name="Simpson A.C."/>
            <person name="Singh N.K."/>
            <person name="Rekha P.D."/>
            <person name="Raman K."/>
            <person name="Hugenholtz P."/>
            <person name="Venkateswaran K."/>
        </authorList>
    </citation>
    <scope>NUCLEOTIDE SEQUENCE [LARGE SCALE GENOMIC DNA]</scope>
    <source>
        <strain evidence="6 7">5B73C</strain>
    </source>
</reference>
<dbReference type="GO" id="GO:0016787">
    <property type="term" value="F:hydrolase activity"/>
    <property type="evidence" value="ECO:0007669"/>
    <property type="project" value="UniProtKB-KW"/>
</dbReference>
<dbReference type="Gene3D" id="1.10.439.10">
    <property type="entry name" value="Penicillin Amidohydrolase, domain 1"/>
    <property type="match status" value="1"/>
</dbReference>
<evidence type="ECO:0000313" key="7">
    <source>
        <dbReference type="Proteomes" id="UP001281447"/>
    </source>
</evidence>
<evidence type="ECO:0000313" key="6">
    <source>
        <dbReference type="EMBL" id="MDY0394122.1"/>
    </source>
</evidence>
<comment type="caution">
    <text evidence="6">The sequence shown here is derived from an EMBL/GenBank/DDBJ whole genome shotgun (WGS) entry which is preliminary data.</text>
</comment>
<feature type="chain" id="PRO_5047495103" evidence="5">
    <location>
        <begin position="25"/>
        <end position="935"/>
    </location>
</feature>
<dbReference type="InterPro" id="IPR002692">
    <property type="entry name" value="S45"/>
</dbReference>
<feature type="region of interest" description="Disordered" evidence="4">
    <location>
        <begin position="914"/>
        <end position="935"/>
    </location>
</feature>
<dbReference type="EC" id="3.5.1.-" evidence="6"/>
<dbReference type="Gene3D" id="3.60.20.10">
    <property type="entry name" value="Glutamine Phosphoribosylpyrophosphate, subunit 1, domain 1"/>
    <property type="match status" value="1"/>
</dbReference>
<evidence type="ECO:0000256" key="5">
    <source>
        <dbReference type="SAM" id="SignalP"/>
    </source>
</evidence>
<accession>A0ABU5C472</accession>
<name>A0ABU5C472_9BACI</name>
<keyword evidence="2 6" id="KW-0378">Hydrolase</keyword>
<feature type="region of interest" description="Disordered" evidence="4">
    <location>
        <begin position="25"/>
        <end position="44"/>
    </location>
</feature>
<dbReference type="InterPro" id="IPR023343">
    <property type="entry name" value="Penicillin_amidase_dom1"/>
</dbReference>
<dbReference type="Gene3D" id="1.10.1400.10">
    <property type="match status" value="1"/>
</dbReference>
<gene>
    <name evidence="6" type="ORF">RWE15_06050</name>
</gene>
<dbReference type="EMBL" id="JAWDIP010000003">
    <property type="protein sequence ID" value="MDY0394122.1"/>
    <property type="molecule type" value="Genomic_DNA"/>
</dbReference>
<dbReference type="CDD" id="cd03747">
    <property type="entry name" value="Ntn_PGA_like"/>
    <property type="match status" value="1"/>
</dbReference>
<dbReference type="PANTHER" id="PTHR34218">
    <property type="entry name" value="PEPTIDASE S45 PENICILLIN AMIDASE"/>
    <property type="match status" value="1"/>
</dbReference>
<evidence type="ECO:0000256" key="4">
    <source>
        <dbReference type="SAM" id="MobiDB-lite"/>
    </source>
</evidence>
<dbReference type="InterPro" id="IPR043147">
    <property type="entry name" value="Penicillin_amidase_A-knob"/>
</dbReference>
<organism evidence="6 7">
    <name type="scientific">Tigheibacillus halophilus</name>
    <dbReference type="NCBI Taxonomy" id="361280"/>
    <lineage>
        <taxon>Bacteria</taxon>
        <taxon>Bacillati</taxon>
        <taxon>Bacillota</taxon>
        <taxon>Bacilli</taxon>
        <taxon>Bacillales</taxon>
        <taxon>Bacillaceae</taxon>
        <taxon>Tigheibacillus</taxon>
    </lineage>
</organism>
<dbReference type="Pfam" id="PF01804">
    <property type="entry name" value="Penicil_amidase"/>
    <property type="match status" value="1"/>
</dbReference>
<dbReference type="InterPro" id="IPR014395">
    <property type="entry name" value="Pen/GL7ACA/AHL_acylase"/>
</dbReference>
<evidence type="ECO:0000256" key="2">
    <source>
        <dbReference type="ARBA" id="ARBA00022801"/>
    </source>
</evidence>
<evidence type="ECO:0000256" key="1">
    <source>
        <dbReference type="ARBA" id="ARBA00006586"/>
    </source>
</evidence>
<protein>
    <submittedName>
        <fullName evidence="6">Penicillin acylase family protein</fullName>
        <ecNumber evidence="6">3.5.1.-</ecNumber>
    </submittedName>
</protein>
<dbReference type="PANTHER" id="PTHR34218:SF4">
    <property type="entry name" value="ACYL-HOMOSERINE LACTONE ACYLASE QUIP"/>
    <property type="match status" value="1"/>
</dbReference>
<dbReference type="SUPFAM" id="SSF56235">
    <property type="entry name" value="N-terminal nucleophile aminohydrolases (Ntn hydrolases)"/>
    <property type="match status" value="1"/>
</dbReference>
<evidence type="ECO:0000256" key="3">
    <source>
        <dbReference type="ARBA" id="ARBA00023145"/>
    </source>
</evidence>
<feature type="signal peptide" evidence="5">
    <location>
        <begin position="1"/>
        <end position="24"/>
    </location>
</feature>
<dbReference type="Gene3D" id="2.30.120.10">
    <property type="match status" value="1"/>
</dbReference>
<dbReference type="RefSeq" id="WP_390355261.1">
    <property type="nucleotide sequence ID" value="NZ_JBHUIZ010000006.1"/>
</dbReference>
<dbReference type="InterPro" id="IPR029055">
    <property type="entry name" value="Ntn_hydrolases_N"/>
</dbReference>
<keyword evidence="7" id="KW-1185">Reference proteome</keyword>
<dbReference type="PIRSF" id="PIRSF001227">
    <property type="entry name" value="Pen_acylase"/>
    <property type="match status" value="1"/>
</dbReference>
<keyword evidence="5" id="KW-0732">Signal</keyword>
<sequence>MRKFLSFMLASVLFITLPPFHTSADQTAKNQSKESPHATISDKPTQTFKLDGLKEPAEILVDNWGVPHIYAKSQKDVYFAQGFNAARERLWQIDLWRLRGLGKLSEVLGPEYVDQDRAARLFLYRGDMDKEWEAYGKDTQKNATAFVKGINAYVEKTKENPDLLPQEFQTLGYEPSKWKPKDVAVIRSNGLIKSLNSEVARALTLKEHGKKAENMRKQLEPSHKIKVPKGLNLEDIPEDVLDVYNKAKESVYFDKMDNKIKTESLKELNEQVNDESGLGSNNWVIGPEKSKTGRPILANDPHRSVTVPSLRYMAHLSAPGMDVIGAGEPALPGISIGHNQDIAFGLTIFGHDQEDLYVYKTNPNNPSEYLYKGKWETMKSDTEKIRVKGQKAEKRKLEFTRHGPVIYKDEKNNRAFAVKSAWFEPGTAPYLGSMSYMNAKNWDEFKEAMNKWGSPSENQIYADTKGNIGWKPGGLTPKRKNWDGVMPVPGDGKYEWDGFLNQDKLPNEYNPKRGWIATANQMNLPDDYPYEKYQIGFEWTAPFRYQRIEEVLNNTDTFGIKDSQRLQNDFVSLPARRITNLLKGIKSKDQKVNEALKLLRDWDNNLTTNSSAGALFEVWYQKYLQKAVVASVLPEKAANDIGNGDPVVVLNLLEKPDQRFGKHPKKTRDKILLRSLKDAIGQTESLLGPDMAQWKWGDLHVAYLEHPLSDLTDQEKQKKMNVGPIPRGGSSYTVGATSFDKEFKQTSGASYRQVIDVGNWDNSVAINTPGQSGDPNSKHYDDLFSKWAEGKTFPLLFSRKAVEEATEKRIELVPEKDDSKDLAIKDLKPTQNISLNAGETVKIEFDSKPELNATFAIRIPLTNTLGSTNTIKESSNATELPLMETEPGHYVGYWTAISNVNTKGAEIEVKVADQNGNEKRKTAKGKLEIGDNCSK</sequence>
<comment type="similarity">
    <text evidence="1">Belongs to the peptidase S45 family.</text>
</comment>
<proteinExistence type="inferred from homology"/>
<keyword evidence="3" id="KW-0865">Zymogen</keyword>